<dbReference type="FunCoup" id="A0A6L2Q0T6">
    <property type="interactions" value="6"/>
</dbReference>
<feature type="repeat" description="Filamin" evidence="4">
    <location>
        <begin position="2227"/>
        <end position="2321"/>
    </location>
</feature>
<feature type="compositionally biased region" description="Polar residues" evidence="5">
    <location>
        <begin position="747"/>
        <end position="772"/>
    </location>
</feature>
<feature type="repeat" description="Filamin" evidence="4">
    <location>
        <begin position="1144"/>
        <end position="1238"/>
    </location>
</feature>
<dbReference type="Pfam" id="PF00630">
    <property type="entry name" value="Filamin"/>
    <property type="match status" value="21"/>
</dbReference>
<feature type="repeat" description="Filamin" evidence="4">
    <location>
        <begin position="2319"/>
        <end position="2415"/>
    </location>
</feature>
<dbReference type="Proteomes" id="UP000502823">
    <property type="component" value="Unassembled WGS sequence"/>
</dbReference>
<organism evidence="7 8">
    <name type="scientific">Coptotermes formosanus</name>
    <name type="common">Formosan subterranean termite</name>
    <dbReference type="NCBI Taxonomy" id="36987"/>
    <lineage>
        <taxon>Eukaryota</taxon>
        <taxon>Metazoa</taxon>
        <taxon>Ecdysozoa</taxon>
        <taxon>Arthropoda</taxon>
        <taxon>Hexapoda</taxon>
        <taxon>Insecta</taxon>
        <taxon>Pterygota</taxon>
        <taxon>Neoptera</taxon>
        <taxon>Polyneoptera</taxon>
        <taxon>Dictyoptera</taxon>
        <taxon>Blattodea</taxon>
        <taxon>Blattoidea</taxon>
        <taxon>Termitoidae</taxon>
        <taxon>Rhinotermitidae</taxon>
        <taxon>Coptotermes</taxon>
    </lineage>
</organism>
<keyword evidence="2" id="KW-0677">Repeat</keyword>
<dbReference type="InterPro" id="IPR017868">
    <property type="entry name" value="Filamin/ABP280_repeat-like"/>
</dbReference>
<feature type="domain" description="Calponin-homology (CH)" evidence="6">
    <location>
        <begin position="38"/>
        <end position="144"/>
    </location>
</feature>
<feature type="compositionally biased region" description="Low complexity" evidence="5">
    <location>
        <begin position="773"/>
        <end position="788"/>
    </location>
</feature>
<dbReference type="InterPro" id="IPR014756">
    <property type="entry name" value="Ig_E-set"/>
</dbReference>
<feature type="repeat" description="Filamin" evidence="4">
    <location>
        <begin position="1684"/>
        <end position="1777"/>
    </location>
</feature>
<dbReference type="InterPro" id="IPR001715">
    <property type="entry name" value="CH_dom"/>
</dbReference>
<feature type="compositionally biased region" description="Low complexity" evidence="5">
    <location>
        <begin position="712"/>
        <end position="727"/>
    </location>
</feature>
<dbReference type="InterPro" id="IPR044801">
    <property type="entry name" value="Filamin"/>
</dbReference>
<name>A0A6L2Q0T6_COPFO</name>
<dbReference type="SUPFAM" id="SSF81296">
    <property type="entry name" value="E set domains"/>
    <property type="match status" value="24"/>
</dbReference>
<feature type="repeat" description="Filamin" evidence="4">
    <location>
        <begin position="2413"/>
        <end position="2505"/>
    </location>
</feature>
<comment type="caution">
    <text evidence="7">The sequence shown here is derived from an EMBL/GenBank/DDBJ whole genome shotgun (WGS) entry which is preliminary data.</text>
</comment>
<evidence type="ECO:0000313" key="8">
    <source>
        <dbReference type="Proteomes" id="UP000502823"/>
    </source>
</evidence>
<dbReference type="InterPro" id="IPR001589">
    <property type="entry name" value="Actinin_actin-bd_CS"/>
</dbReference>
<accession>A0A6L2Q0T6</accession>
<dbReference type="Gene3D" id="2.60.40.10">
    <property type="entry name" value="Immunoglobulins"/>
    <property type="match status" value="24"/>
</dbReference>
<evidence type="ECO:0000256" key="2">
    <source>
        <dbReference type="ARBA" id="ARBA00022737"/>
    </source>
</evidence>
<feature type="repeat" description="Filamin" evidence="4">
    <location>
        <begin position="1864"/>
        <end position="1958"/>
    </location>
</feature>
<feature type="repeat" description="Filamin" evidence="4">
    <location>
        <begin position="2704"/>
        <end position="2797"/>
    </location>
</feature>
<evidence type="ECO:0000259" key="6">
    <source>
        <dbReference type="PROSITE" id="PS50021"/>
    </source>
</evidence>
<dbReference type="GO" id="GO:0051015">
    <property type="term" value="F:actin filament binding"/>
    <property type="evidence" value="ECO:0007669"/>
    <property type="project" value="InterPro"/>
</dbReference>
<dbReference type="InParanoid" id="A0A6L2Q0T6"/>
<keyword evidence="3" id="KW-0009">Actin-binding</keyword>
<feature type="repeat" description="Filamin" evidence="4">
    <location>
        <begin position="361"/>
        <end position="449"/>
    </location>
</feature>
<feature type="compositionally biased region" description="Basic and acidic residues" evidence="5">
    <location>
        <begin position="813"/>
        <end position="822"/>
    </location>
</feature>
<dbReference type="PROSITE" id="PS00019">
    <property type="entry name" value="ACTININ_1"/>
    <property type="match status" value="1"/>
</dbReference>
<feature type="repeat" description="Filamin" evidence="4">
    <location>
        <begin position="1323"/>
        <end position="1416"/>
    </location>
</feature>
<feature type="repeat" description="Filamin" evidence="4">
    <location>
        <begin position="1427"/>
        <end position="1505"/>
    </location>
</feature>
<evidence type="ECO:0000256" key="5">
    <source>
        <dbReference type="SAM" id="MobiDB-lite"/>
    </source>
</evidence>
<dbReference type="GO" id="GO:0030036">
    <property type="term" value="P:actin cytoskeleton organization"/>
    <property type="evidence" value="ECO:0007669"/>
    <property type="project" value="InterPro"/>
</dbReference>
<feature type="repeat" description="Filamin" evidence="4">
    <location>
        <begin position="2148"/>
        <end position="2226"/>
    </location>
</feature>
<keyword evidence="8" id="KW-1185">Reference proteome</keyword>
<gene>
    <name evidence="7" type="ORF">Cfor_02377</name>
</gene>
<evidence type="ECO:0000256" key="3">
    <source>
        <dbReference type="ARBA" id="ARBA00023203"/>
    </source>
</evidence>
<evidence type="ECO:0000256" key="4">
    <source>
        <dbReference type="PROSITE-ProRule" id="PRU00087"/>
    </source>
</evidence>
<feature type="repeat" description="Filamin" evidence="4">
    <location>
        <begin position="1070"/>
        <end position="1146"/>
    </location>
</feature>
<dbReference type="PROSITE" id="PS50021">
    <property type="entry name" value="CH"/>
    <property type="match status" value="2"/>
</dbReference>
<dbReference type="Pfam" id="PF00307">
    <property type="entry name" value="CH"/>
    <property type="match status" value="3"/>
</dbReference>
<dbReference type="FunFam" id="2.60.40.10:FF:001473">
    <property type="entry name" value="Jitterbug, isoform C"/>
    <property type="match status" value="1"/>
</dbReference>
<sequence length="2944" mass="315889">MATSEQLRISQVGLVARSPEGHAAKGMAIKGHEDLWVEIQANTFRNWVNEHLRTVGTEVHDLVADFCDGTRLCALVEVLQKRPLRPAWIQRPANQHQYLENVATALTAIAADGVKLVNIGNVDIVNGNLKLILGLIWSLIVRYQIGRSKFPPKKLMLAWLKAVLPECRVTNFTTDWNSGVYLSALLDYCRPGLFPHWKSLNPKDSVNNCRTAMEIARREFQIPMVLEPEYLASPFLDELSGMTYLSYFMKEDSPGFHATLRWVNNQIPNTHVRNFTRDWNDGTVLCKLVRSLGGPIPGYDQVTTDYSSWEANLNKGIRGGEKLGIEPILKAKDMADKNVEHLGVMAYAAHFQWVKPRPKPGDRLTVSCDSHTAKVNKPVPFKLEYISGDVDPKEVTAEVIGPSGKVECRLQLSNNGGKGSFIPTEIGMHKLVVYNEGEVTKGCPINIRVTPELTKISFPGMDPCAIGSIVEVLINSNGASTREIDVLAHSPTGRAVSCPVQETDGVYTATFQPDEAGEWSIAVTHGGEHIQGGPFTCFVFDPNAIKLRGMEGATPGQPFSFTVDASGTGGLGNLCLDIVSGGRSVPHRMESLGGSMYRVSLVPQQAGKHRVYVYFNGSDVKGSPFPLRVGSQRSRDKSNSPPNRRTSSNHQGSWYQDQSTHQGTLECYKLQVSVWFLTESSRSSIDQHLSRTHITEDRINSPSYGLTNGRGPSPIISNSSPSPVNSPLYRDSPVHSSPFSPIYKPNASPTFRVPSSPSQSPTGFKTSSSPLLNSSNAYKSSSSPAHSPLVFKHSPSPVSSPTFQHNGGSHFESTSRHFESSRIRRGSVDALDDRKGDAVDTTSNVRVSSVLGGSNLRADSWDAIAKTKSLLSYGSLESLANLTQKSEARTNVHLEDGQKGALFLNSQLHSSMCTNKQTLWCVYIRTIIAATPLNMSPRMIGHFLLYSNNDSSTGSRNSPTENGTVSAAGTVPATVTGDALKLVPINHQASINIELPNAADINDVTVTVTTPSHRSLPVKLFRNRVSISAYFTVTEIGEHIIDVRVRDQKVVGAPFRTHAYNARAIKVGHIPNGILGQPVEFEIDGSGAGSGNLEILVNGGHVTSFVRNLGNHRFLASFVPHEALSHLVEMKFNGETVPGNPWQVGVMTGSKMAVLGEAVRLVAAGTTAVFELSALGFSHDDIDVQIISPSKRPVTARLVEEKAGEFRVEFTPTEVGSHLVEVSVAGQKLPAGPLVAKVYNSALIRVTDVGSGVVGQPCQFRVDASQAGEGQLEISINEGEVPNHVQVVGGGRCLVSFTPEQTKPHLIDIKFNGETVTGCPFVCSVSDTSRVSLTLRNLELIPVNEIARFHMGVDGSGSAELAVSVRGPNTEVPVKVTGNIHSGFTAEFTPRDVGAHSITVEYNGHPVSGTPFIAKAYDAKRVFVGPLPKGSVGKTLQFMVDASQAGEGNLEITISARGHNIPTQVHPQGNARFAVSFIPIEPTDHVISINFNKESVPGSPFLARVQGDSPHQILVSGPSLSSAAVGKTSFFTVSNVAGTVEDIEVNVEGPNGQSVPAQVKDTGSQTFQVEFSPRVAGEHRIAVAYRKVAIAGSPFSCKVYDVKAIRVKNVTEGIVAKPVTFLVETSQAGPGNLEVTVNGGRVPTSAQAQGPHTYAISFTPREAIAHTVDLRFNGEDVPGSPFTCQISEAARVVISGDGLEKVAVNRTAMFCVEADPSLGRPDVQVLSPSRRPLTVDVGVQTAGGYIVHFTPTDVGDHSVEVKLAGVHVEGSPFLIKAYDAAKVKVTDINSGVVGKPVFFSINASQAGAGNLEIIVSVSGHNVPNYVQSEGNAKFRVNFKPQEAAPHSLSVRFNGEPVPGSPFVCKVLDANQVLISGSALKMSPLGRTAVVMVDPQMSAGDLGSCDVTVTSPSGQTIPVRLTKTDKFTAEFMPTEVGRHSIAVILDGEPVKGSPFACNIYDVSKVKISGLGPTKVGKPATFTVDASEAGEGTLELVVSTDKSTVKAEVVACSRGLYDVTFVPHELVPHFVNISFNEEDVPGQYKQIPQFSRMVTVRGEGLKDVVVGSTAYFDVDPKGMDGHIDMDVVGPGGTHVPCYVKKLGSGLYRAEYRPQEVGLHSITVFHQEQPISKQPFSVEVFDPQQVKIIEMEEAFCHRAAGFKVDASGAGRGVLLASVRAAGQEVKHSVHELDAGQYQVVYHPKLAVPHRIDLKYNGLHTAGCPFEVSVKNPAVGQDVIATGLGLYQSRAGKVTSFVIETLGHPTKEFDVVITGPQGSAVPVRCYQQKDGNLLAEFTAHTAGTYKIDVTQGSRAVRGSPYYCQVFDASKVKIEDVGSKSVAVNEKIAFRLQRREAGFAELDVTVTSPLGQDLPLEVKSYGNERDCDLIEFCPSLPGNYRFKMTYGGEEIPGSPLTFTVEDSGVAKASGDGLFCGQAGSPTSFKVVGPGLPGKPSIHVDGPDSVATCSIEREADGIYVVTYTPLEVGVYDVRVDWNDSPVPGSPFHPKIVDPRKVRVIGGWESFTDSEGQLELAVHNTKKISFDIAEAGPGQLTAECHGPSGNSVPIAVEPTSGSRVRLLLTPRTSGEHLIYLQYGGFPLPRSPLLGIADGGPGASSGPVRVVLTGRGLAGARCHEEAEFTIDGSQAGPGLPEVTLTGMKADIKVQLQNLGNSVYRATYTPSVPGAYLLNVMWSDRQVKGCPLKVAVTAVADAGRVVCSGDGLRVGTVGKEIRSFIDTRRAGPGELTAHCVGPHKVAYCELYDHGDGTFTLNVKPQEAGRHALTIKYGGDHVPGSPFSLRVAGAPDPSKVRVYGPGIEHGVLATFQSRFICDTRGAGAGQLTVRIRGPKGAFRVEMQRESQKDRTILCKFDPTEPGDYRVEVKWAGELVPGSPFIVMIFDTQEELNRFLQGSHSPGSELYGSVGYSTGYAHMNFGGAQQSWRGSQPQL</sequence>
<feature type="repeat" description="Filamin" evidence="4">
    <location>
        <begin position="549"/>
        <end position="629"/>
    </location>
</feature>
<dbReference type="CDD" id="cd21229">
    <property type="entry name" value="CH_jitterbug-like_rpt2"/>
    <property type="match status" value="1"/>
</dbReference>
<reference evidence="8" key="1">
    <citation type="submission" date="2020-01" db="EMBL/GenBank/DDBJ databases">
        <title>Draft genome sequence of the Termite Coptotermes fromosanus.</title>
        <authorList>
            <person name="Itakura S."/>
            <person name="Yosikawa Y."/>
            <person name="Umezawa K."/>
        </authorList>
    </citation>
    <scope>NUCLEOTIDE SEQUENCE [LARGE SCALE GENOMIC DNA]</scope>
</reference>
<feature type="repeat" description="Filamin" evidence="4">
    <location>
        <begin position="965"/>
        <end position="1059"/>
    </location>
</feature>
<dbReference type="CDD" id="cd21185">
    <property type="entry name" value="CH_jitterbug-like_rpt3"/>
    <property type="match status" value="1"/>
</dbReference>
<dbReference type="FunFam" id="1.10.418.10:FF:000006">
    <property type="entry name" value="Filamin-B isoform A"/>
    <property type="match status" value="1"/>
</dbReference>
<dbReference type="SUPFAM" id="SSF47576">
    <property type="entry name" value="Calponin-homology domain, CH-domain"/>
    <property type="match status" value="2"/>
</dbReference>
<dbReference type="InterPro" id="IPR036872">
    <property type="entry name" value="CH_dom_sf"/>
</dbReference>
<dbReference type="SMART" id="SM00557">
    <property type="entry name" value="IG_FLMN"/>
    <property type="match status" value="24"/>
</dbReference>
<feature type="region of interest" description="Disordered" evidence="5">
    <location>
        <begin position="699"/>
        <end position="824"/>
    </location>
</feature>
<feature type="region of interest" description="Disordered" evidence="5">
    <location>
        <begin position="625"/>
        <end position="658"/>
    </location>
</feature>
<feature type="repeat" description="Filamin" evidence="4">
    <location>
        <begin position="1781"/>
        <end position="1866"/>
    </location>
</feature>
<feature type="repeat" description="Filamin" evidence="4">
    <location>
        <begin position="2052"/>
        <end position="2137"/>
    </location>
</feature>
<feature type="compositionally biased region" description="Low complexity" evidence="5">
    <location>
        <begin position="639"/>
        <end position="649"/>
    </location>
</feature>
<feature type="compositionally biased region" description="Polar residues" evidence="5">
    <location>
        <begin position="796"/>
        <end position="807"/>
    </location>
</feature>
<feature type="repeat" description="Filamin" evidence="4">
    <location>
        <begin position="2610"/>
        <end position="2703"/>
    </location>
</feature>
<feature type="repeat" description="Filamin" evidence="4">
    <location>
        <begin position="1609"/>
        <end position="1686"/>
    </location>
</feature>
<protein>
    <recommendedName>
        <fullName evidence="6">Calponin-homology (CH) domain-containing protein</fullName>
    </recommendedName>
</protein>
<dbReference type="CDD" id="cd21227">
    <property type="entry name" value="CH_jitterbug-like_rpt1"/>
    <property type="match status" value="1"/>
</dbReference>
<feature type="repeat" description="Filamin" evidence="4">
    <location>
        <begin position="2503"/>
        <end position="2605"/>
    </location>
</feature>
<dbReference type="SMART" id="SM00033">
    <property type="entry name" value="CH"/>
    <property type="match status" value="3"/>
</dbReference>
<dbReference type="InterPro" id="IPR013783">
    <property type="entry name" value="Ig-like_fold"/>
</dbReference>
<proteinExistence type="inferred from homology"/>
<feature type="repeat" description="Filamin" evidence="4">
    <location>
        <begin position="446"/>
        <end position="539"/>
    </location>
</feature>
<comment type="similarity">
    <text evidence="1">Belongs to the filamin family.</text>
</comment>
<feature type="repeat" description="Filamin" evidence="4">
    <location>
        <begin position="1236"/>
        <end position="1325"/>
    </location>
</feature>
<dbReference type="InterPro" id="IPR001298">
    <property type="entry name" value="Filamin/ABP280_rpt"/>
</dbReference>
<feature type="domain" description="Calponin-homology (CH)" evidence="6">
    <location>
        <begin position="150"/>
        <end position="253"/>
    </location>
</feature>
<evidence type="ECO:0000256" key="1">
    <source>
        <dbReference type="ARBA" id="ARBA00009238"/>
    </source>
</evidence>
<evidence type="ECO:0000313" key="7">
    <source>
        <dbReference type="EMBL" id="GFG38491.1"/>
    </source>
</evidence>
<dbReference type="OrthoDB" id="18740at2759"/>
<dbReference type="Gene3D" id="1.10.418.10">
    <property type="entry name" value="Calponin-like domain"/>
    <property type="match status" value="3"/>
</dbReference>
<dbReference type="PROSITE" id="PS50194">
    <property type="entry name" value="FILAMIN_REPEAT"/>
    <property type="match status" value="24"/>
</dbReference>
<feature type="repeat" description="Filamin" evidence="4">
    <location>
        <begin position="1505"/>
        <end position="1599"/>
    </location>
</feature>
<dbReference type="PANTHER" id="PTHR38537">
    <property type="entry name" value="JITTERBUG, ISOFORM N"/>
    <property type="match status" value="1"/>
</dbReference>
<feature type="repeat" description="Filamin" evidence="4">
    <location>
        <begin position="1956"/>
        <end position="2040"/>
    </location>
</feature>
<dbReference type="PANTHER" id="PTHR38537:SF13">
    <property type="entry name" value="JITTERBUG, ISOFORM N"/>
    <property type="match status" value="1"/>
</dbReference>
<dbReference type="FunFam" id="1.10.418.10:FF:000068">
    <property type="entry name" value="Putative Filamin-A"/>
    <property type="match status" value="1"/>
</dbReference>
<dbReference type="EMBL" id="BLKM01012991">
    <property type="protein sequence ID" value="GFG38491.1"/>
    <property type="molecule type" value="Genomic_DNA"/>
</dbReference>
<dbReference type="FunFam" id="1.10.418.10:FF:000078">
    <property type="entry name" value="Putative Filamin-A"/>
    <property type="match status" value="1"/>
</dbReference>
<feature type="repeat" description="Filamin" evidence="4">
    <location>
        <begin position="2798"/>
        <end position="2894"/>
    </location>
</feature>
<dbReference type="FunFam" id="2.60.40.10:FF:001145">
    <property type="entry name" value="Jitterbug, isoform I"/>
    <property type="match status" value="2"/>
</dbReference>